<comment type="caution">
    <text evidence="2">The sequence shown here is derived from an EMBL/GenBank/DDBJ whole genome shotgun (WGS) entry which is preliminary data.</text>
</comment>
<gene>
    <name evidence="2" type="ORF">BSTOLATCC_MIC14617</name>
</gene>
<keyword evidence="1" id="KW-1133">Transmembrane helix</keyword>
<keyword evidence="1" id="KW-0812">Transmembrane</keyword>
<protein>
    <recommendedName>
        <fullName evidence="4">EGF-like domain-containing protein</fullName>
    </recommendedName>
</protein>
<dbReference type="Proteomes" id="UP001162131">
    <property type="component" value="Unassembled WGS sequence"/>
</dbReference>
<name>A0AAU9IPF1_9CILI</name>
<feature type="transmembrane region" description="Helical" evidence="1">
    <location>
        <begin position="365"/>
        <end position="386"/>
    </location>
</feature>
<organism evidence="2 3">
    <name type="scientific">Blepharisma stoltei</name>
    <dbReference type="NCBI Taxonomy" id="1481888"/>
    <lineage>
        <taxon>Eukaryota</taxon>
        <taxon>Sar</taxon>
        <taxon>Alveolata</taxon>
        <taxon>Ciliophora</taxon>
        <taxon>Postciliodesmatophora</taxon>
        <taxon>Heterotrichea</taxon>
        <taxon>Heterotrichida</taxon>
        <taxon>Blepharismidae</taxon>
        <taxon>Blepharisma</taxon>
    </lineage>
</organism>
<reference evidence="2" key="1">
    <citation type="submission" date="2021-09" db="EMBL/GenBank/DDBJ databases">
        <authorList>
            <consortium name="AG Swart"/>
            <person name="Singh M."/>
            <person name="Singh A."/>
            <person name="Seah K."/>
            <person name="Emmerich C."/>
        </authorList>
    </citation>
    <scope>NUCLEOTIDE SEQUENCE</scope>
    <source>
        <strain evidence="2">ATCC30299</strain>
    </source>
</reference>
<evidence type="ECO:0008006" key="4">
    <source>
        <dbReference type="Google" id="ProtNLM"/>
    </source>
</evidence>
<keyword evidence="1" id="KW-0472">Membrane</keyword>
<proteinExistence type="predicted"/>
<feature type="transmembrane region" description="Helical" evidence="1">
    <location>
        <begin position="95"/>
        <end position="113"/>
    </location>
</feature>
<dbReference type="Gene3D" id="2.10.25.10">
    <property type="entry name" value="Laminin"/>
    <property type="match status" value="1"/>
</dbReference>
<dbReference type="AlphaFoldDB" id="A0AAU9IPF1"/>
<sequence length="466" mass="53675">MPKKTCSSHNDCNDHGDCISDKCSCDLGWFGDKCNKNGIDEWGEETWKTLVIVFSIMFFLLFTLALTKLYKTINSDKHWGINRTFVRLFRSPKHLSLFYISLVGALRGIWISYDPYSLNNKMPRVGDRLLCEMVYPLLYGVYTCVLLVWGGLYQGIASKKTDPFRILRRVLLWIMIISFPGIATLSILKGMRYSNTTAFILGSVCVGLGIVILVFGFILFTVLLFCYIDNNSKKNDLEEGKLYSATLSEAQPMLTTEKQDDIPLTPNLFRRASQIFMFNESVNKNQEEVLADRSDDEWDRNIYQKKQSRTWYSFQSEDLFEDSGKFVRTNTKYESFSIRYPSKHGQVSHYILNLTKEDGVVFRKIVILSTLSAILGISVLLLYISFTMSNWGDKPHGTLTAIYVSFSLELFSCVIIYIVFTTQIKVEAKERLKFVTRICIDKSDKEAIISYPKNLAHIGDKLYYYF</sequence>
<feature type="transmembrane region" description="Helical" evidence="1">
    <location>
        <begin position="50"/>
        <end position="70"/>
    </location>
</feature>
<feature type="transmembrane region" description="Helical" evidence="1">
    <location>
        <begin position="398"/>
        <end position="420"/>
    </location>
</feature>
<evidence type="ECO:0000313" key="2">
    <source>
        <dbReference type="EMBL" id="CAG9315873.1"/>
    </source>
</evidence>
<accession>A0AAU9IPF1</accession>
<evidence type="ECO:0000313" key="3">
    <source>
        <dbReference type="Proteomes" id="UP001162131"/>
    </source>
</evidence>
<feature type="transmembrane region" description="Helical" evidence="1">
    <location>
        <begin position="200"/>
        <end position="228"/>
    </location>
</feature>
<dbReference type="EMBL" id="CAJZBQ010000014">
    <property type="protein sequence ID" value="CAG9315873.1"/>
    <property type="molecule type" value="Genomic_DNA"/>
</dbReference>
<evidence type="ECO:0000256" key="1">
    <source>
        <dbReference type="SAM" id="Phobius"/>
    </source>
</evidence>
<dbReference type="Pfam" id="PF23106">
    <property type="entry name" value="EGF_Teneurin"/>
    <property type="match status" value="1"/>
</dbReference>
<feature type="transmembrane region" description="Helical" evidence="1">
    <location>
        <begin position="133"/>
        <end position="154"/>
    </location>
</feature>
<feature type="transmembrane region" description="Helical" evidence="1">
    <location>
        <begin position="166"/>
        <end position="188"/>
    </location>
</feature>
<keyword evidence="3" id="KW-1185">Reference proteome</keyword>